<evidence type="ECO:0000256" key="11">
    <source>
        <dbReference type="SAM" id="Phobius"/>
    </source>
</evidence>
<dbReference type="EMBL" id="LR899848">
    <property type="protein sequence ID" value="CAD7242889.1"/>
    <property type="molecule type" value="Genomic_DNA"/>
</dbReference>
<name>A0A7R8X339_9CRUS</name>
<keyword evidence="5" id="KW-0735">Signal-anchor</keyword>
<dbReference type="EMBL" id="CAJPEV010000331">
    <property type="protein sequence ID" value="CAG0884100.1"/>
    <property type="molecule type" value="Genomic_DNA"/>
</dbReference>
<reference evidence="12" key="1">
    <citation type="submission" date="2020-11" db="EMBL/GenBank/DDBJ databases">
        <authorList>
            <person name="Tran Van P."/>
        </authorList>
    </citation>
    <scope>NUCLEOTIDE SEQUENCE</scope>
</reference>
<evidence type="ECO:0000256" key="2">
    <source>
        <dbReference type="ARBA" id="ARBA00009289"/>
    </source>
</evidence>
<protein>
    <recommendedName>
        <fullName evidence="8 10">Signal peptidase complex subunit 3</fullName>
    </recommendedName>
</protein>
<comment type="similarity">
    <text evidence="2 10">Belongs to the SPCS3 family.</text>
</comment>
<evidence type="ECO:0000256" key="1">
    <source>
        <dbReference type="ARBA" id="ARBA00004648"/>
    </source>
</evidence>
<keyword evidence="3 11" id="KW-0812">Transmembrane</keyword>
<dbReference type="GO" id="GO:0005787">
    <property type="term" value="C:signal peptidase complex"/>
    <property type="evidence" value="ECO:0007669"/>
    <property type="project" value="UniProtKB-UniRule"/>
</dbReference>
<evidence type="ECO:0000256" key="9">
    <source>
        <dbReference type="ARBA" id="ARBA00046080"/>
    </source>
</evidence>
<proteinExistence type="inferred from homology"/>
<sequence length="209" mass="23800">MNTIWSRMNAMFAFFLSVLSAVTFICFLSTFFNPYTSSLDIKTLDVFVRNVADFSAGRDKNDLGFLRFNLKADILFIDFLTDLVLQKPTLKLLDFQSSCCLERSSMNIEPGQLFIYLTAEYKTSTSNFDQVVLWDKIILRGDNASFDLKQMNTKYYFFDDGNGLKGNDNVTLTLRWNVIPNAGYLPLTTGSGSHSFAFPKSYHQTQAPK</sequence>
<feature type="transmembrane region" description="Helical" evidence="11">
    <location>
        <begin position="12"/>
        <end position="32"/>
    </location>
</feature>
<evidence type="ECO:0000256" key="10">
    <source>
        <dbReference type="PIRNR" id="PIRNR016089"/>
    </source>
</evidence>
<dbReference type="GO" id="GO:0006465">
    <property type="term" value="P:signal peptide processing"/>
    <property type="evidence" value="ECO:0007669"/>
    <property type="project" value="UniProtKB-UniRule"/>
</dbReference>
<evidence type="ECO:0000313" key="12">
    <source>
        <dbReference type="EMBL" id="CAD7242889.1"/>
    </source>
</evidence>
<dbReference type="PANTHER" id="PTHR12804:SF0">
    <property type="entry name" value="SIGNAL PEPTIDASE COMPLEX SUBUNIT 3"/>
    <property type="match status" value="1"/>
</dbReference>
<dbReference type="PIRSF" id="PIRSF016089">
    <property type="entry name" value="SPC22"/>
    <property type="match status" value="1"/>
</dbReference>
<comment type="subcellular location">
    <subcellularLocation>
        <location evidence="1">Endoplasmic reticulum membrane</location>
        <topology evidence="1">Single-pass type II membrane protein</topology>
    </subcellularLocation>
</comment>
<gene>
    <name evidence="12" type="ORF">DSTB1V02_LOCUS2830</name>
</gene>
<comment type="function">
    <text evidence="9">Essential component of the signal peptidase complex (SPC) which catalyzes the cleavage of N-terminal signal sequences from nascent proteins as they are translocated into the lumen of the endoplasmic reticulum. Essential for the SPC catalytic activity, possibly by stabilizing and positioning the active center of the complex close to the lumenal surface.</text>
</comment>
<accession>A0A7R8X339</accession>
<evidence type="ECO:0000256" key="8">
    <source>
        <dbReference type="ARBA" id="ARBA00029556"/>
    </source>
</evidence>
<evidence type="ECO:0000256" key="3">
    <source>
        <dbReference type="ARBA" id="ARBA00022692"/>
    </source>
</evidence>
<dbReference type="AlphaFoldDB" id="A0A7R8X339"/>
<dbReference type="GO" id="GO:0045047">
    <property type="term" value="P:protein targeting to ER"/>
    <property type="evidence" value="ECO:0007669"/>
    <property type="project" value="TreeGrafter"/>
</dbReference>
<keyword evidence="4 10" id="KW-0256">Endoplasmic reticulum</keyword>
<dbReference type="InterPro" id="IPR007653">
    <property type="entry name" value="SPC3"/>
</dbReference>
<keyword evidence="6 11" id="KW-1133">Transmembrane helix</keyword>
<keyword evidence="7 10" id="KW-0472">Membrane</keyword>
<dbReference type="Proteomes" id="UP000677054">
    <property type="component" value="Unassembled WGS sequence"/>
</dbReference>
<dbReference type="PANTHER" id="PTHR12804">
    <property type="entry name" value="MICROSOMAL SIGNAL PEPTIDASE 23 KD SUBUNIT SPC22/23"/>
    <property type="match status" value="1"/>
</dbReference>
<evidence type="ECO:0000256" key="4">
    <source>
        <dbReference type="ARBA" id="ARBA00022824"/>
    </source>
</evidence>
<evidence type="ECO:0000256" key="7">
    <source>
        <dbReference type="ARBA" id="ARBA00023136"/>
    </source>
</evidence>
<organism evidence="12">
    <name type="scientific">Darwinula stevensoni</name>
    <dbReference type="NCBI Taxonomy" id="69355"/>
    <lineage>
        <taxon>Eukaryota</taxon>
        <taxon>Metazoa</taxon>
        <taxon>Ecdysozoa</taxon>
        <taxon>Arthropoda</taxon>
        <taxon>Crustacea</taxon>
        <taxon>Oligostraca</taxon>
        <taxon>Ostracoda</taxon>
        <taxon>Podocopa</taxon>
        <taxon>Podocopida</taxon>
        <taxon>Darwinulocopina</taxon>
        <taxon>Darwinuloidea</taxon>
        <taxon>Darwinulidae</taxon>
        <taxon>Darwinula</taxon>
    </lineage>
</organism>
<evidence type="ECO:0000256" key="5">
    <source>
        <dbReference type="ARBA" id="ARBA00022968"/>
    </source>
</evidence>
<evidence type="ECO:0000256" key="6">
    <source>
        <dbReference type="ARBA" id="ARBA00022989"/>
    </source>
</evidence>
<evidence type="ECO:0000313" key="13">
    <source>
        <dbReference type="Proteomes" id="UP000677054"/>
    </source>
</evidence>
<dbReference type="Pfam" id="PF04573">
    <property type="entry name" value="SPC22"/>
    <property type="match status" value="2"/>
</dbReference>
<keyword evidence="13" id="KW-1185">Reference proteome</keyword>
<dbReference type="OrthoDB" id="10261524at2759"/>